<keyword evidence="3" id="KW-1185">Reference proteome</keyword>
<dbReference type="PaxDb" id="67767-A0A0J7MZK8"/>
<feature type="region of interest" description="Disordered" evidence="1">
    <location>
        <begin position="111"/>
        <end position="131"/>
    </location>
</feature>
<evidence type="ECO:0000313" key="3">
    <source>
        <dbReference type="Proteomes" id="UP000036403"/>
    </source>
</evidence>
<dbReference type="Proteomes" id="UP000036403">
    <property type="component" value="Unassembled WGS sequence"/>
</dbReference>
<evidence type="ECO:0000313" key="2">
    <source>
        <dbReference type="EMBL" id="KMQ85885.1"/>
    </source>
</evidence>
<feature type="compositionally biased region" description="Basic and acidic residues" evidence="1">
    <location>
        <begin position="122"/>
        <end position="131"/>
    </location>
</feature>
<dbReference type="AlphaFoldDB" id="A0A0J7MZK8"/>
<feature type="compositionally biased region" description="Basic and acidic residues" evidence="1">
    <location>
        <begin position="24"/>
        <end position="57"/>
    </location>
</feature>
<accession>A0A0J7MZK8</accession>
<protein>
    <submittedName>
        <fullName evidence="2">Uncharacterized protein</fullName>
    </submittedName>
</protein>
<sequence>MIRENREDKLTKDSPMSGATEGEENLKKEQKFEQGRKNSKDILTKKNGENKEKSSREKSRKAREKKSTTENTSREEFKKKRENPAKEGYLKRKEKITNKEVDLELLNWDKPVRCSTPLNPARNDDEKKNDKILSKKRAKISEKGMRHVTRLIDLISGRKGILFSLGCSGANANEDSNGHPR</sequence>
<proteinExistence type="predicted"/>
<reference evidence="2 3" key="1">
    <citation type="submission" date="2015-04" db="EMBL/GenBank/DDBJ databases">
        <title>Lasius niger genome sequencing.</title>
        <authorList>
            <person name="Konorov E.A."/>
            <person name="Nikitin M.A."/>
            <person name="Kirill M.V."/>
            <person name="Chang P."/>
        </authorList>
    </citation>
    <scope>NUCLEOTIDE SEQUENCE [LARGE SCALE GENOMIC DNA]</scope>
    <source>
        <tissue evidence="2">Whole</tissue>
    </source>
</reference>
<gene>
    <name evidence="2" type="ORF">RF55_15311</name>
</gene>
<evidence type="ECO:0000256" key="1">
    <source>
        <dbReference type="SAM" id="MobiDB-lite"/>
    </source>
</evidence>
<feature type="region of interest" description="Disordered" evidence="1">
    <location>
        <begin position="1"/>
        <end position="96"/>
    </location>
</feature>
<feature type="compositionally biased region" description="Basic and acidic residues" evidence="1">
    <location>
        <begin position="1"/>
        <end position="12"/>
    </location>
</feature>
<comment type="caution">
    <text evidence="2">The sequence shown here is derived from an EMBL/GenBank/DDBJ whole genome shotgun (WGS) entry which is preliminary data.</text>
</comment>
<name>A0A0J7MZK8_LASNI</name>
<organism evidence="2 3">
    <name type="scientific">Lasius niger</name>
    <name type="common">Black garden ant</name>
    <dbReference type="NCBI Taxonomy" id="67767"/>
    <lineage>
        <taxon>Eukaryota</taxon>
        <taxon>Metazoa</taxon>
        <taxon>Ecdysozoa</taxon>
        <taxon>Arthropoda</taxon>
        <taxon>Hexapoda</taxon>
        <taxon>Insecta</taxon>
        <taxon>Pterygota</taxon>
        <taxon>Neoptera</taxon>
        <taxon>Endopterygota</taxon>
        <taxon>Hymenoptera</taxon>
        <taxon>Apocrita</taxon>
        <taxon>Aculeata</taxon>
        <taxon>Formicoidea</taxon>
        <taxon>Formicidae</taxon>
        <taxon>Formicinae</taxon>
        <taxon>Lasius</taxon>
        <taxon>Lasius</taxon>
    </lineage>
</organism>
<dbReference type="EMBL" id="LBMM01012976">
    <property type="protein sequence ID" value="KMQ85885.1"/>
    <property type="molecule type" value="Genomic_DNA"/>
</dbReference>
<feature type="compositionally biased region" description="Basic and acidic residues" evidence="1">
    <location>
        <begin position="65"/>
        <end position="96"/>
    </location>
</feature>